<gene>
    <name evidence="1" type="ORF">OB951_07070</name>
</gene>
<comment type="caution">
    <text evidence="1">The sequence shown here is derived from an EMBL/GenBank/DDBJ whole genome shotgun (WGS) entry which is preliminary data.</text>
</comment>
<sequence>MVDIGHKSDLLRMDHDRLMEFEEFDRSVMPSTSDTVAFMRSVPPPT</sequence>
<dbReference type="RefSeq" id="WP_195552579.1">
    <property type="nucleotide sequence ID" value="NZ_JAOPMF010000006.1"/>
</dbReference>
<dbReference type="Proteomes" id="UP001161916">
    <property type="component" value="Unassembled WGS sequence"/>
</dbReference>
<name>A0AA43P8G2_9BIFI</name>
<evidence type="ECO:0000313" key="2">
    <source>
        <dbReference type="Proteomes" id="UP001161916"/>
    </source>
</evidence>
<reference evidence="1" key="2">
    <citation type="journal article" date="2023" name="Gut Microbes">
        <title>Characterization of Bifidobacterium kashiwanohense that utilizes both milk- and plant-derived oligosaccharides.</title>
        <authorList>
            <person name="Orihara K."/>
            <person name="Yahagi K."/>
            <person name="Saito Y."/>
            <person name="Watanabe Y."/>
            <person name="Sasai T."/>
            <person name="Hara T."/>
            <person name="Tsukuda N."/>
            <person name="Oki K."/>
            <person name="Fujimoto J."/>
            <person name="Matsuki T."/>
        </authorList>
    </citation>
    <scope>NUCLEOTIDE SEQUENCE</scope>
    <source>
        <strain evidence="1">YIT 13062</strain>
    </source>
</reference>
<evidence type="ECO:0000313" key="1">
    <source>
        <dbReference type="EMBL" id="MDH7890349.1"/>
    </source>
</evidence>
<organism evidence="1 2">
    <name type="scientific">Bifidobacterium catenulatum subsp. kashiwanohense</name>
    <dbReference type="NCBI Taxonomy" id="630129"/>
    <lineage>
        <taxon>Bacteria</taxon>
        <taxon>Bacillati</taxon>
        <taxon>Actinomycetota</taxon>
        <taxon>Actinomycetes</taxon>
        <taxon>Bifidobacteriales</taxon>
        <taxon>Bifidobacteriaceae</taxon>
        <taxon>Bifidobacterium</taxon>
    </lineage>
</organism>
<proteinExistence type="predicted"/>
<reference evidence="1" key="1">
    <citation type="submission" date="2022-09" db="EMBL/GenBank/DDBJ databases">
        <authorList>
            <person name="Orihara K."/>
        </authorList>
    </citation>
    <scope>NUCLEOTIDE SEQUENCE</scope>
    <source>
        <strain evidence="1">YIT 13062</strain>
    </source>
</reference>
<accession>A0AA43P8G2</accession>
<dbReference type="AlphaFoldDB" id="A0AA43P8G2"/>
<dbReference type="EMBL" id="JAOPMH010000007">
    <property type="protein sequence ID" value="MDH7890349.1"/>
    <property type="molecule type" value="Genomic_DNA"/>
</dbReference>
<protein>
    <submittedName>
        <fullName evidence="1">Uncharacterized protein</fullName>
    </submittedName>
</protein>